<sequence>MKVDSPACPPDFPASVSAASCKRNCVFSDSEATHIGTAESADSSDDEYVTLMS</sequence>
<evidence type="ECO:0000313" key="1">
    <source>
        <dbReference type="EMBL" id="KAH7947391.1"/>
    </source>
</evidence>
<keyword evidence="2" id="KW-1185">Reference proteome</keyword>
<evidence type="ECO:0000313" key="2">
    <source>
        <dbReference type="Proteomes" id="UP000821837"/>
    </source>
</evidence>
<comment type="caution">
    <text evidence="1">The sequence shown here is derived from an EMBL/GenBank/DDBJ whole genome shotgun (WGS) entry which is preliminary data.</text>
</comment>
<accession>A0A9D4PM17</accession>
<reference evidence="1" key="1">
    <citation type="journal article" date="2020" name="Cell">
        <title>Large-Scale Comparative Analyses of Tick Genomes Elucidate Their Genetic Diversity and Vector Capacities.</title>
        <authorList>
            <consortium name="Tick Genome and Microbiome Consortium (TIGMIC)"/>
            <person name="Jia N."/>
            <person name="Wang J."/>
            <person name="Shi W."/>
            <person name="Du L."/>
            <person name="Sun Y."/>
            <person name="Zhan W."/>
            <person name="Jiang J.F."/>
            <person name="Wang Q."/>
            <person name="Zhang B."/>
            <person name="Ji P."/>
            <person name="Bell-Sakyi L."/>
            <person name="Cui X.M."/>
            <person name="Yuan T.T."/>
            <person name="Jiang B.G."/>
            <person name="Yang W.F."/>
            <person name="Lam T.T."/>
            <person name="Chang Q.C."/>
            <person name="Ding S.J."/>
            <person name="Wang X.J."/>
            <person name="Zhu J.G."/>
            <person name="Ruan X.D."/>
            <person name="Zhao L."/>
            <person name="Wei J.T."/>
            <person name="Ye R.Z."/>
            <person name="Que T.C."/>
            <person name="Du C.H."/>
            <person name="Zhou Y.H."/>
            <person name="Cheng J.X."/>
            <person name="Dai P.F."/>
            <person name="Guo W.B."/>
            <person name="Han X.H."/>
            <person name="Huang E.J."/>
            <person name="Li L.F."/>
            <person name="Wei W."/>
            <person name="Gao Y.C."/>
            <person name="Liu J.Z."/>
            <person name="Shao H.Z."/>
            <person name="Wang X."/>
            <person name="Wang C.C."/>
            <person name="Yang T.C."/>
            <person name="Huo Q.B."/>
            <person name="Li W."/>
            <person name="Chen H.Y."/>
            <person name="Chen S.E."/>
            <person name="Zhou L.G."/>
            <person name="Ni X.B."/>
            <person name="Tian J.H."/>
            <person name="Sheng Y."/>
            <person name="Liu T."/>
            <person name="Pan Y.S."/>
            <person name="Xia L.Y."/>
            <person name="Li J."/>
            <person name="Zhao F."/>
            <person name="Cao W.C."/>
        </authorList>
    </citation>
    <scope>NUCLEOTIDE SEQUENCE</scope>
    <source>
        <strain evidence="1">Rsan-2018</strain>
    </source>
</reference>
<name>A0A9D4PM17_RHISA</name>
<gene>
    <name evidence="1" type="ORF">HPB52_011251</name>
</gene>
<organism evidence="1 2">
    <name type="scientific">Rhipicephalus sanguineus</name>
    <name type="common">Brown dog tick</name>
    <name type="synonym">Ixodes sanguineus</name>
    <dbReference type="NCBI Taxonomy" id="34632"/>
    <lineage>
        <taxon>Eukaryota</taxon>
        <taxon>Metazoa</taxon>
        <taxon>Ecdysozoa</taxon>
        <taxon>Arthropoda</taxon>
        <taxon>Chelicerata</taxon>
        <taxon>Arachnida</taxon>
        <taxon>Acari</taxon>
        <taxon>Parasitiformes</taxon>
        <taxon>Ixodida</taxon>
        <taxon>Ixodoidea</taxon>
        <taxon>Ixodidae</taxon>
        <taxon>Rhipicephalinae</taxon>
        <taxon>Rhipicephalus</taxon>
        <taxon>Rhipicephalus</taxon>
    </lineage>
</organism>
<dbReference type="EMBL" id="JABSTV010001252">
    <property type="protein sequence ID" value="KAH7947391.1"/>
    <property type="molecule type" value="Genomic_DNA"/>
</dbReference>
<proteinExistence type="predicted"/>
<dbReference type="Proteomes" id="UP000821837">
    <property type="component" value="Chromosome 6"/>
</dbReference>
<protein>
    <submittedName>
        <fullName evidence="1">Uncharacterized protein</fullName>
    </submittedName>
</protein>
<reference evidence="1" key="2">
    <citation type="submission" date="2021-09" db="EMBL/GenBank/DDBJ databases">
        <authorList>
            <person name="Jia N."/>
            <person name="Wang J."/>
            <person name="Shi W."/>
            <person name="Du L."/>
            <person name="Sun Y."/>
            <person name="Zhan W."/>
            <person name="Jiang J."/>
            <person name="Wang Q."/>
            <person name="Zhang B."/>
            <person name="Ji P."/>
            <person name="Sakyi L.B."/>
            <person name="Cui X."/>
            <person name="Yuan T."/>
            <person name="Jiang B."/>
            <person name="Yang W."/>
            <person name="Lam T.T.-Y."/>
            <person name="Chang Q."/>
            <person name="Ding S."/>
            <person name="Wang X."/>
            <person name="Zhu J."/>
            <person name="Ruan X."/>
            <person name="Zhao L."/>
            <person name="Wei J."/>
            <person name="Que T."/>
            <person name="Du C."/>
            <person name="Cheng J."/>
            <person name="Dai P."/>
            <person name="Han X."/>
            <person name="Huang E."/>
            <person name="Gao Y."/>
            <person name="Liu J."/>
            <person name="Shao H."/>
            <person name="Ye R."/>
            <person name="Li L."/>
            <person name="Wei W."/>
            <person name="Wang X."/>
            <person name="Wang C."/>
            <person name="Huo Q."/>
            <person name="Li W."/>
            <person name="Guo W."/>
            <person name="Chen H."/>
            <person name="Chen S."/>
            <person name="Zhou L."/>
            <person name="Zhou L."/>
            <person name="Ni X."/>
            <person name="Tian J."/>
            <person name="Zhou Y."/>
            <person name="Sheng Y."/>
            <person name="Liu T."/>
            <person name="Pan Y."/>
            <person name="Xia L."/>
            <person name="Li J."/>
            <person name="Zhao F."/>
            <person name="Cao W."/>
        </authorList>
    </citation>
    <scope>NUCLEOTIDE SEQUENCE</scope>
    <source>
        <strain evidence="1">Rsan-2018</strain>
        <tissue evidence="1">Larvae</tissue>
    </source>
</reference>
<dbReference type="AlphaFoldDB" id="A0A9D4PM17"/>